<feature type="binding site" evidence="8">
    <location>
        <position position="46"/>
    </location>
    <ligand>
        <name>[4Fe-4S] cluster</name>
        <dbReference type="ChEBI" id="CHEBI:49883"/>
        <note>4Fe-4S-S-AdoMet</note>
    </ligand>
</feature>
<dbReference type="GO" id="GO:0051539">
    <property type="term" value="F:4 iron, 4 sulfur cluster binding"/>
    <property type="evidence" value="ECO:0007669"/>
    <property type="project" value="UniProtKB-UniRule"/>
</dbReference>
<comment type="cofactor">
    <cofactor evidence="8">
        <name>S-adenosyl-L-methionine</name>
        <dbReference type="ChEBI" id="CHEBI:59789"/>
    </cofactor>
    <text evidence="8">Binds 1 S-adenosyl-L-methionine per subunit.</text>
</comment>
<keyword evidence="2 8" id="KW-0949">S-adenosyl-L-methionine</keyword>
<keyword evidence="3 8" id="KW-0479">Metal-binding</keyword>
<dbReference type="GO" id="GO:0008616">
    <property type="term" value="P:tRNA queuosine(34) biosynthetic process"/>
    <property type="evidence" value="ECO:0007669"/>
    <property type="project" value="UniProtKB-UniRule"/>
</dbReference>
<reference evidence="9 10" key="1">
    <citation type="submission" date="2020-08" db="EMBL/GenBank/DDBJ databases">
        <title>Genomic Encyclopedia of Type Strains, Phase IV (KMG-IV): sequencing the most valuable type-strain genomes for metagenomic binning, comparative biology and taxonomic classification.</title>
        <authorList>
            <person name="Goeker M."/>
        </authorList>
    </citation>
    <scope>NUCLEOTIDE SEQUENCE [LARGE SCALE GENOMIC DNA]</scope>
    <source>
        <strain evidence="9 10">DSM 22071</strain>
    </source>
</reference>
<feature type="binding site" evidence="8">
    <location>
        <position position="51"/>
    </location>
    <ligand>
        <name>Mg(2+)</name>
        <dbReference type="ChEBI" id="CHEBI:18420"/>
    </ligand>
</feature>
<dbReference type="UniPathway" id="UPA00391"/>
<comment type="cofactor">
    <cofactor evidence="8">
        <name>Mg(2+)</name>
        <dbReference type="ChEBI" id="CHEBI:18420"/>
    </cofactor>
</comment>
<evidence type="ECO:0000256" key="1">
    <source>
        <dbReference type="ARBA" id="ARBA00022485"/>
    </source>
</evidence>
<comment type="caution">
    <text evidence="8">Lacks conserved residue(s) required for the propagation of feature annotation.</text>
</comment>
<dbReference type="SFLD" id="SFLDS00029">
    <property type="entry name" value="Radical_SAM"/>
    <property type="match status" value="1"/>
</dbReference>
<comment type="pathway">
    <text evidence="8">Purine metabolism; 7-cyano-7-deazaguanine biosynthesis.</text>
</comment>
<dbReference type="SUPFAM" id="SSF102114">
    <property type="entry name" value="Radical SAM enzymes"/>
    <property type="match status" value="1"/>
</dbReference>
<keyword evidence="4 8" id="KW-0460">Magnesium</keyword>
<sequence length="252" mass="28046">MARPLQGVGRLMPGYVSEVFWSLQGEGPFCGIPQLFIRLHGCNLSCYYCDTANTWQDLPPSSFYALDCTQLNNPVGSSELFHRIILPSLSQVHSVCLTGGEPTEQGDFCATLLQLVRNHGCKTFLETNGTNPTWLQQHADLCSTVSADLKLDWASQHPAIAKQLLGWLQQRYLSGAPDYVKIICDDQYITELKLWLDVLVTMEVAFPVVLQPCTKSGVPVGVRAATELIRTYTQQSLNLRLIPQTHVLLEIP</sequence>
<dbReference type="PANTHER" id="PTHR42836">
    <property type="entry name" value="7-CARBOXY-7-DEAZAGUANINE SYNTHASE"/>
    <property type="match status" value="1"/>
</dbReference>
<keyword evidence="8" id="KW-0671">Queuosine biosynthesis</keyword>
<dbReference type="EMBL" id="JACHID010000003">
    <property type="protein sequence ID" value="MBB5021322.1"/>
    <property type="molecule type" value="Genomic_DNA"/>
</dbReference>
<comment type="subunit">
    <text evidence="8">Homodimer.</text>
</comment>
<evidence type="ECO:0000256" key="6">
    <source>
        <dbReference type="ARBA" id="ARBA00023014"/>
    </source>
</evidence>
<evidence type="ECO:0000313" key="10">
    <source>
        <dbReference type="Proteomes" id="UP000528322"/>
    </source>
</evidence>
<evidence type="ECO:0000256" key="2">
    <source>
        <dbReference type="ARBA" id="ARBA00022691"/>
    </source>
</evidence>
<evidence type="ECO:0000256" key="8">
    <source>
        <dbReference type="HAMAP-Rule" id="MF_00917"/>
    </source>
</evidence>
<keyword evidence="5 8" id="KW-0408">Iron</keyword>
<dbReference type="InterPro" id="IPR024924">
    <property type="entry name" value="7-CO-7-deazaguanine_synth-like"/>
</dbReference>
<dbReference type="GO" id="GO:1904047">
    <property type="term" value="F:S-adenosyl-L-methionine binding"/>
    <property type="evidence" value="ECO:0007669"/>
    <property type="project" value="UniProtKB-UniRule"/>
</dbReference>
<gene>
    <name evidence="8" type="primary">queE</name>
    <name evidence="9" type="ORF">HNR37_000631</name>
</gene>
<protein>
    <recommendedName>
        <fullName evidence="8">7-carboxy-7-deazaguanine synthase</fullName>
        <shortName evidence="8">CDG synthase</shortName>
        <ecNumber evidence="8">4.3.99.3</ecNumber>
    </recommendedName>
    <alternativeName>
        <fullName evidence="8">Queuosine biosynthesis protein QueE</fullName>
    </alternativeName>
</protein>
<comment type="similarity">
    <text evidence="8">Belongs to the radical SAM superfamily. 7-carboxy-7-deazaguanine synthase family.</text>
</comment>
<comment type="catalytic activity">
    <reaction evidence="8">
        <text>6-carboxy-5,6,7,8-tetrahydropterin + H(+) = 7-carboxy-7-carbaguanine + NH4(+)</text>
        <dbReference type="Rhea" id="RHEA:27974"/>
        <dbReference type="ChEBI" id="CHEBI:15378"/>
        <dbReference type="ChEBI" id="CHEBI:28938"/>
        <dbReference type="ChEBI" id="CHEBI:61032"/>
        <dbReference type="ChEBI" id="CHEBI:61036"/>
        <dbReference type="EC" id="4.3.99.3"/>
    </reaction>
</comment>
<evidence type="ECO:0000256" key="5">
    <source>
        <dbReference type="ARBA" id="ARBA00023004"/>
    </source>
</evidence>
<dbReference type="Proteomes" id="UP000528322">
    <property type="component" value="Unassembled WGS sequence"/>
</dbReference>
<feature type="binding site" evidence="8">
    <location>
        <position position="100"/>
    </location>
    <ligand>
        <name>S-adenosyl-L-methionine</name>
        <dbReference type="ChEBI" id="CHEBI:59789"/>
    </ligand>
</feature>
<dbReference type="InterPro" id="IPR058240">
    <property type="entry name" value="rSAM_sf"/>
</dbReference>
<dbReference type="PANTHER" id="PTHR42836:SF1">
    <property type="entry name" value="7-CARBOXY-7-DEAZAGUANINE SYNTHASE"/>
    <property type="match status" value="1"/>
</dbReference>
<dbReference type="InterPro" id="IPR007197">
    <property type="entry name" value="rSAM"/>
</dbReference>
<dbReference type="GO" id="GO:0016840">
    <property type="term" value="F:carbon-nitrogen lyase activity"/>
    <property type="evidence" value="ECO:0007669"/>
    <property type="project" value="UniProtKB-UniRule"/>
</dbReference>
<evidence type="ECO:0000256" key="7">
    <source>
        <dbReference type="ARBA" id="ARBA00023239"/>
    </source>
</evidence>
<comment type="cofactor">
    <cofactor evidence="8">
        <name>[4Fe-4S] cluster</name>
        <dbReference type="ChEBI" id="CHEBI:49883"/>
    </cofactor>
    <text evidence="8">Binds 1 [4Fe-4S] cluster. The cluster is coordinated with 3 cysteines and an exchangeable S-adenosyl-L-methionine.</text>
</comment>
<feature type="binding site" evidence="8">
    <location>
        <begin position="48"/>
        <end position="50"/>
    </location>
    <ligand>
        <name>S-adenosyl-L-methionine</name>
        <dbReference type="ChEBI" id="CHEBI:59789"/>
    </ligand>
</feature>
<keyword evidence="6 8" id="KW-0411">Iron-sulfur</keyword>
<dbReference type="EC" id="4.3.99.3" evidence="8"/>
<evidence type="ECO:0000256" key="3">
    <source>
        <dbReference type="ARBA" id="ARBA00022723"/>
    </source>
</evidence>
<feature type="binding site" evidence="8">
    <location>
        <position position="49"/>
    </location>
    <ligand>
        <name>[4Fe-4S] cluster</name>
        <dbReference type="ChEBI" id="CHEBI:49883"/>
        <note>4Fe-4S-S-AdoMet</note>
    </ligand>
</feature>
<dbReference type="Pfam" id="PF13353">
    <property type="entry name" value="Fer4_12"/>
    <property type="match status" value="1"/>
</dbReference>
<feature type="binding site" evidence="8">
    <location>
        <position position="98"/>
    </location>
    <ligand>
        <name>substrate</name>
    </ligand>
</feature>
<proteinExistence type="inferred from homology"/>
<comment type="caution">
    <text evidence="9">The sequence shown here is derived from an EMBL/GenBank/DDBJ whole genome shotgun (WGS) entry which is preliminary data.</text>
</comment>
<dbReference type="HAMAP" id="MF_00917">
    <property type="entry name" value="QueE"/>
    <property type="match status" value="1"/>
</dbReference>
<feature type="binding site" evidence="8">
    <location>
        <position position="252"/>
    </location>
    <ligand>
        <name>substrate</name>
    </ligand>
</feature>
<evidence type="ECO:0000256" key="4">
    <source>
        <dbReference type="ARBA" id="ARBA00022842"/>
    </source>
</evidence>
<dbReference type="PIRSF" id="PIRSF000370">
    <property type="entry name" value="QueE"/>
    <property type="match status" value="1"/>
</dbReference>
<dbReference type="RefSeq" id="WP_221270384.1">
    <property type="nucleotide sequence ID" value="NZ_JACHID010000003.1"/>
</dbReference>
<organism evidence="9 10">
    <name type="scientific">Desulfurispira natronophila</name>
    <dbReference type="NCBI Taxonomy" id="682562"/>
    <lineage>
        <taxon>Bacteria</taxon>
        <taxon>Pseudomonadati</taxon>
        <taxon>Chrysiogenota</taxon>
        <taxon>Chrysiogenia</taxon>
        <taxon>Chrysiogenales</taxon>
        <taxon>Chrysiogenaceae</taxon>
        <taxon>Desulfurispira</taxon>
    </lineage>
</organism>
<dbReference type="Gene3D" id="3.20.20.70">
    <property type="entry name" value="Aldolase class I"/>
    <property type="match status" value="1"/>
</dbReference>
<feature type="binding site" evidence="8">
    <location>
        <position position="42"/>
    </location>
    <ligand>
        <name>[4Fe-4S] cluster</name>
        <dbReference type="ChEBI" id="CHEBI:49883"/>
        <note>4Fe-4S-S-AdoMet</note>
    </ligand>
</feature>
<evidence type="ECO:0000313" key="9">
    <source>
        <dbReference type="EMBL" id="MBB5021322.1"/>
    </source>
</evidence>
<dbReference type="AlphaFoldDB" id="A0A7W7Y3D5"/>
<accession>A0A7W7Y3D5</accession>
<feature type="binding site" evidence="8">
    <location>
        <position position="38"/>
    </location>
    <ligand>
        <name>substrate</name>
    </ligand>
</feature>
<keyword evidence="7 8" id="KW-0456">Lyase</keyword>
<keyword evidence="1 8" id="KW-0004">4Fe-4S</keyword>
<name>A0A7W7Y3D5_9BACT</name>
<feature type="binding site" evidence="8">
    <location>
        <begin position="23"/>
        <end position="25"/>
    </location>
    <ligand>
        <name>substrate</name>
    </ligand>
</feature>
<keyword evidence="10" id="KW-1185">Reference proteome</keyword>
<dbReference type="InterPro" id="IPR013785">
    <property type="entry name" value="Aldolase_TIM"/>
</dbReference>
<comment type="function">
    <text evidence="8">Catalyzes the complex heterocyclic radical-mediated conversion of 6-carboxy-5,6,7,8-tetrahydropterin (CPH4) to 7-carboxy-7-deazaguanine (CDG), a step common to the biosynthetic pathways of all 7-deazapurine-containing compounds.</text>
</comment>
<dbReference type="GO" id="GO:0000287">
    <property type="term" value="F:magnesium ion binding"/>
    <property type="evidence" value="ECO:0007669"/>
    <property type="project" value="UniProtKB-UniRule"/>
</dbReference>